<protein>
    <submittedName>
        <fullName evidence="1">TonB family protein</fullName>
    </submittedName>
</protein>
<evidence type="ECO:0000313" key="1">
    <source>
        <dbReference type="EMBL" id="EIP84784.1"/>
    </source>
</evidence>
<organism evidence="1 2">
    <name type="scientific">Burkholderia humptydooensis MSMB43</name>
    <dbReference type="NCBI Taxonomy" id="441157"/>
    <lineage>
        <taxon>Bacteria</taxon>
        <taxon>Pseudomonadati</taxon>
        <taxon>Pseudomonadota</taxon>
        <taxon>Betaproteobacteria</taxon>
        <taxon>Burkholderiales</taxon>
        <taxon>Burkholderiaceae</taxon>
        <taxon>Burkholderia</taxon>
        <taxon>pseudomallei group</taxon>
    </lineage>
</organism>
<dbReference type="Proteomes" id="UP000004682">
    <property type="component" value="Unassembled WGS sequence"/>
</dbReference>
<evidence type="ECO:0000313" key="2">
    <source>
        <dbReference type="Proteomes" id="UP000004682"/>
    </source>
</evidence>
<name>A0ABN0FXU2_9BURK</name>
<gene>
    <name evidence="1" type="ORF">A33K_18639</name>
</gene>
<sequence>MRRFGGIAVVLLLHAVLIYALLNGLATRVVQVIQHPIETRIIEPVKPPPPPMPVVKLPPPKFAPPPLPFVPPPEVPVQAPPQATITHQSALSMAI</sequence>
<accession>A0ABN0FXU2</accession>
<reference evidence="2" key="1">
    <citation type="journal article" date="2012" name="J. Bacteriol.">
        <title>Revised Genome Sequence of Burkholderia thailandensis MSMB43 with Improved Annotation.</title>
        <authorList>
            <person name="Zhuo Y."/>
            <person name="Liu L."/>
            <person name="Wang Q."/>
            <person name="Liu X."/>
            <person name="Ren B."/>
            <person name="Liu M."/>
            <person name="Ni P."/>
            <person name="Cheng Y.Q."/>
            <person name="Zhang L."/>
        </authorList>
    </citation>
    <scope>NUCLEOTIDE SEQUENCE [LARGE SCALE GENOMIC DNA]</scope>
    <source>
        <strain evidence="2">MSMB43</strain>
    </source>
</reference>
<keyword evidence="2" id="KW-1185">Reference proteome</keyword>
<proteinExistence type="predicted"/>
<dbReference type="EMBL" id="JH692071">
    <property type="protein sequence ID" value="EIP84784.1"/>
    <property type="molecule type" value="Genomic_DNA"/>
</dbReference>